<comment type="caution">
    <text evidence="1">The sequence shown here is derived from an EMBL/GenBank/DDBJ whole genome shotgun (WGS) entry which is preliminary data.</text>
</comment>
<sequence>MPPVARQVPLLLLPEDEARLLRAIRDKHREVVLLDNVPWRSADEPPVRESIGDCGNIVTLWHPGIHPVLPVDTRVDGTVFGPSSGPVIQWIRSLRKEAVVLTAGRWAAAVDKASDPDMAAFVGSVWKVLNGCTTNLTARLAGPGPDAAAVAPERGVRVGEKAAELALQGALQLRWGMMYLRPES</sequence>
<protein>
    <submittedName>
        <fullName evidence="1">Uncharacterized protein</fullName>
    </submittedName>
</protein>
<keyword evidence="2" id="KW-1185">Reference proteome</keyword>
<reference evidence="1 2" key="1">
    <citation type="journal article" date="2019" name="Int. J. Syst. Evol. Microbiol.">
        <title>The Global Catalogue of Microorganisms (GCM) 10K type strain sequencing project: providing services to taxonomists for standard genome sequencing and annotation.</title>
        <authorList>
            <consortium name="The Broad Institute Genomics Platform"/>
            <consortium name="The Broad Institute Genome Sequencing Center for Infectious Disease"/>
            <person name="Wu L."/>
            <person name="Ma J."/>
        </authorList>
    </citation>
    <scope>NUCLEOTIDE SEQUENCE [LARGE SCALE GENOMIC DNA]</scope>
    <source>
        <strain evidence="1 2">JCM 6922</strain>
    </source>
</reference>
<dbReference type="Proteomes" id="UP001500460">
    <property type="component" value="Unassembled WGS sequence"/>
</dbReference>
<gene>
    <name evidence="1" type="ORF">GCM10010421_40290</name>
</gene>
<evidence type="ECO:0000313" key="1">
    <source>
        <dbReference type="EMBL" id="GAA2444915.1"/>
    </source>
</evidence>
<proteinExistence type="predicted"/>
<accession>A0ABN3K2L1</accession>
<organism evidence="1 2">
    <name type="scientific">Streptomyces glaucus</name>
    <dbReference type="NCBI Taxonomy" id="284029"/>
    <lineage>
        <taxon>Bacteria</taxon>
        <taxon>Bacillati</taxon>
        <taxon>Actinomycetota</taxon>
        <taxon>Actinomycetes</taxon>
        <taxon>Kitasatosporales</taxon>
        <taxon>Streptomycetaceae</taxon>
        <taxon>Streptomyces</taxon>
    </lineage>
</organism>
<dbReference type="RefSeq" id="WP_344605404.1">
    <property type="nucleotide sequence ID" value="NZ_BAAATK010000026.1"/>
</dbReference>
<dbReference type="EMBL" id="BAAATK010000026">
    <property type="protein sequence ID" value="GAA2444915.1"/>
    <property type="molecule type" value="Genomic_DNA"/>
</dbReference>
<name>A0ABN3K2L1_9ACTN</name>
<evidence type="ECO:0000313" key="2">
    <source>
        <dbReference type="Proteomes" id="UP001500460"/>
    </source>
</evidence>